<feature type="transmembrane region" description="Helical" evidence="2">
    <location>
        <begin position="170"/>
        <end position="190"/>
    </location>
</feature>
<keyword evidence="2" id="KW-0812">Transmembrane</keyword>
<name>W9QM03_9ROSA</name>
<keyword evidence="2" id="KW-0472">Membrane</keyword>
<dbReference type="PANTHER" id="PTHR34064:SF4">
    <property type="entry name" value="PROTEIN, PUTATIVE-RELATED"/>
    <property type="match status" value="1"/>
</dbReference>
<dbReference type="EMBL" id="KE343506">
    <property type="protein sequence ID" value="EXB31392.1"/>
    <property type="molecule type" value="Genomic_DNA"/>
</dbReference>
<proteinExistence type="predicted"/>
<gene>
    <name evidence="3" type="ORF">L484_014819</name>
</gene>
<keyword evidence="4" id="KW-1185">Reference proteome</keyword>
<dbReference type="Proteomes" id="UP000030645">
    <property type="component" value="Unassembled WGS sequence"/>
</dbReference>
<feature type="region of interest" description="Disordered" evidence="1">
    <location>
        <begin position="54"/>
        <end position="110"/>
    </location>
</feature>
<evidence type="ECO:0000313" key="3">
    <source>
        <dbReference type="EMBL" id="EXB31392.1"/>
    </source>
</evidence>
<reference evidence="4" key="1">
    <citation type="submission" date="2013-01" db="EMBL/GenBank/DDBJ databases">
        <title>Draft Genome Sequence of a Mulberry Tree, Morus notabilis C.K. Schneid.</title>
        <authorList>
            <person name="He N."/>
            <person name="Zhao S."/>
        </authorList>
    </citation>
    <scope>NUCLEOTIDE SEQUENCE</scope>
</reference>
<dbReference type="STRING" id="981085.W9QM03"/>
<dbReference type="AlphaFoldDB" id="W9QM03"/>
<evidence type="ECO:0000256" key="1">
    <source>
        <dbReference type="SAM" id="MobiDB-lite"/>
    </source>
</evidence>
<dbReference type="PANTHER" id="PTHR34064">
    <property type="entry name" value="OS04G0672300 PROTEIN"/>
    <property type="match status" value="1"/>
</dbReference>
<feature type="compositionally biased region" description="Basic residues" evidence="1">
    <location>
        <begin position="67"/>
        <end position="77"/>
    </location>
</feature>
<organism evidence="3 4">
    <name type="scientific">Morus notabilis</name>
    <dbReference type="NCBI Taxonomy" id="981085"/>
    <lineage>
        <taxon>Eukaryota</taxon>
        <taxon>Viridiplantae</taxon>
        <taxon>Streptophyta</taxon>
        <taxon>Embryophyta</taxon>
        <taxon>Tracheophyta</taxon>
        <taxon>Spermatophyta</taxon>
        <taxon>Magnoliopsida</taxon>
        <taxon>eudicotyledons</taxon>
        <taxon>Gunneridae</taxon>
        <taxon>Pentapetalae</taxon>
        <taxon>rosids</taxon>
        <taxon>fabids</taxon>
        <taxon>Rosales</taxon>
        <taxon>Moraceae</taxon>
        <taxon>Moreae</taxon>
        <taxon>Morus</taxon>
    </lineage>
</organism>
<keyword evidence="2" id="KW-1133">Transmembrane helix</keyword>
<protein>
    <submittedName>
        <fullName evidence="3">Uncharacterized protein</fullName>
    </submittedName>
</protein>
<evidence type="ECO:0000256" key="2">
    <source>
        <dbReference type="SAM" id="Phobius"/>
    </source>
</evidence>
<sequence length="273" mass="30386">MAENPKLESVGPGEINGLEEKFIAEKISVADQINDFHYTADSSDNFVIDMGSFSHGSSDKDITTSSRIKRSLSRKGSQRVPEKKINSYTNANDRDSAVVGPSPRGSCTPEKPSMVAVGTIDNSSSPQVHHQITITAGNITPATDGRSIRSVLRRNSFKHSSFWVLDPKKILFLFATLSSMGTILLIYLTLSISKYSTDENGLDWHQQFGGSTELNGISVEDQKVKYTFALFFSFPILFNFASFFWQKSEFKQPFLLYVASMWDWAGEGNIKQP</sequence>
<evidence type="ECO:0000313" key="4">
    <source>
        <dbReference type="Proteomes" id="UP000030645"/>
    </source>
</evidence>
<dbReference type="eggNOG" id="ENOG502RY5Q">
    <property type="taxonomic scope" value="Eukaryota"/>
</dbReference>
<accession>W9QM03</accession>
<feature type="transmembrane region" description="Helical" evidence="2">
    <location>
        <begin position="226"/>
        <end position="245"/>
    </location>
</feature>